<dbReference type="EMBL" id="CAAALY010026960">
    <property type="protein sequence ID" value="VEL16051.1"/>
    <property type="molecule type" value="Genomic_DNA"/>
</dbReference>
<proteinExistence type="predicted"/>
<evidence type="ECO:0000313" key="2">
    <source>
        <dbReference type="Proteomes" id="UP000784294"/>
    </source>
</evidence>
<dbReference type="Pfam" id="PF15907">
    <property type="entry name" value="Itfg2"/>
    <property type="match status" value="1"/>
</dbReference>
<gene>
    <name evidence="1" type="ORF">PXEA_LOCUS9491</name>
</gene>
<dbReference type="InterPro" id="IPR036322">
    <property type="entry name" value="WD40_repeat_dom_sf"/>
</dbReference>
<organism evidence="1 2">
    <name type="scientific">Protopolystoma xenopodis</name>
    <dbReference type="NCBI Taxonomy" id="117903"/>
    <lineage>
        <taxon>Eukaryota</taxon>
        <taxon>Metazoa</taxon>
        <taxon>Spiralia</taxon>
        <taxon>Lophotrochozoa</taxon>
        <taxon>Platyhelminthes</taxon>
        <taxon>Monogenea</taxon>
        <taxon>Polyopisthocotylea</taxon>
        <taxon>Polystomatidea</taxon>
        <taxon>Polystomatidae</taxon>
        <taxon>Protopolystoma</taxon>
    </lineage>
</organism>
<comment type="caution">
    <text evidence="1">The sequence shown here is derived from an EMBL/GenBank/DDBJ whole genome shotgun (WGS) entry which is preliminary data.</text>
</comment>
<sequence length="235" mass="26530">MSIFQLLASQPSGAFAHLRFDFEIPKLTYYPPRLSNTRNTDTRTLLVGNVRRRISVDSAIQCDSDQSPYVALCLADGTILLVDVKEGHENPDIIWCAQLHVRGELFGLSKTQLTLADNCDSVCACQWNGTTYVFNHRREILRFMLGQACHAFTAGQYAVKPCCNEPVLVYATFEPSIIVYHHLGLDRVPVRSLIHDLINLPTQHPLRVKLSNLGIDGNQLDTFRLLCLRLTVRLH</sequence>
<dbReference type="OrthoDB" id="9996127at2759"/>
<dbReference type="SUPFAM" id="SSF50978">
    <property type="entry name" value="WD40 repeat-like"/>
    <property type="match status" value="1"/>
</dbReference>
<name>A0A448WN92_9PLAT</name>
<dbReference type="PANTHER" id="PTHR16317:SF1">
    <property type="entry name" value="KICSTOR COMPLEX PROTEIN ITFG2"/>
    <property type="match status" value="1"/>
</dbReference>
<dbReference type="Proteomes" id="UP000784294">
    <property type="component" value="Unassembled WGS sequence"/>
</dbReference>
<keyword evidence="2" id="KW-1185">Reference proteome</keyword>
<dbReference type="InterPro" id="IPR031793">
    <property type="entry name" value="KICSTOR_ITFG2"/>
</dbReference>
<dbReference type="GO" id="GO:0032006">
    <property type="term" value="P:regulation of TOR signaling"/>
    <property type="evidence" value="ECO:0007669"/>
    <property type="project" value="TreeGrafter"/>
</dbReference>
<dbReference type="PANTHER" id="PTHR16317">
    <property type="entry name" value="INTEGRIN ALPHA REPEAT DOMAIN-CONTAINING"/>
    <property type="match status" value="1"/>
</dbReference>
<evidence type="ECO:0000313" key="1">
    <source>
        <dbReference type="EMBL" id="VEL16051.1"/>
    </source>
</evidence>
<accession>A0A448WN92</accession>
<protein>
    <submittedName>
        <fullName evidence="1">Uncharacterized protein</fullName>
    </submittedName>
</protein>
<reference evidence="1" key="1">
    <citation type="submission" date="2018-11" db="EMBL/GenBank/DDBJ databases">
        <authorList>
            <consortium name="Pathogen Informatics"/>
        </authorList>
    </citation>
    <scope>NUCLEOTIDE SEQUENCE</scope>
</reference>
<dbReference type="AlphaFoldDB" id="A0A448WN92"/>